<evidence type="ECO:0000313" key="2">
    <source>
        <dbReference type="EMBL" id="KAK5641235.1"/>
    </source>
</evidence>
<feature type="region of interest" description="Disordered" evidence="1">
    <location>
        <begin position="1399"/>
        <end position="1420"/>
    </location>
</feature>
<feature type="region of interest" description="Disordered" evidence="1">
    <location>
        <begin position="379"/>
        <end position="398"/>
    </location>
</feature>
<feature type="compositionally biased region" description="Low complexity" evidence="1">
    <location>
        <begin position="1593"/>
        <end position="1602"/>
    </location>
</feature>
<feature type="region of interest" description="Disordered" evidence="1">
    <location>
        <begin position="1589"/>
        <end position="1637"/>
    </location>
</feature>
<organism evidence="2 3">
    <name type="scientific">Pyrocoelia pectoralis</name>
    <dbReference type="NCBI Taxonomy" id="417401"/>
    <lineage>
        <taxon>Eukaryota</taxon>
        <taxon>Metazoa</taxon>
        <taxon>Ecdysozoa</taxon>
        <taxon>Arthropoda</taxon>
        <taxon>Hexapoda</taxon>
        <taxon>Insecta</taxon>
        <taxon>Pterygota</taxon>
        <taxon>Neoptera</taxon>
        <taxon>Endopterygota</taxon>
        <taxon>Coleoptera</taxon>
        <taxon>Polyphaga</taxon>
        <taxon>Elateriformia</taxon>
        <taxon>Elateroidea</taxon>
        <taxon>Lampyridae</taxon>
        <taxon>Lampyrinae</taxon>
        <taxon>Pyrocoelia</taxon>
    </lineage>
</organism>
<sequence>MNELFNSTDGQAKCDSSIPNKSSCVTNEQSEPNKLKSAPEVPCRRSARISAAKENTTLLNVSSYEYLISTSFNKKNRKPRASSTKRKTTKKVINPCDCQDKFSMSSRKLKPFSNFNSNNTSSTDQELDQYQKDEVTANLAHGSNDKTVTDKKDKVEDSDEIFKCIKMKTESKTNNDLKMKIKKCYKKSKKKESNSDLNEVTNDIGGLPKTGVQNEVGKKRKRETCRKQFRHKDITLYKLGSGPEKGINSKKQDIQKLFNKFLTNTDGASTEVTVPPPIGENDMSNFIHCVVKVGSYVDEKTTNDNKQLETYAEHTKRLRKSVQEETATKIDRISIPELRICDELPKVSIQLSELKKDKPETGKHNLPIRIPERRSSIAQPLRSPGFSKKQSNGSTANKTELNFSVDNIVENIVATPTDHNGNCKQGDILHRPYQSVENIKNKLSTEGRSLQIGSNSIDKKTDEPSIGLLKRCSGITDPLKYKENHLPPKKGLIKNSNESFIERHTSLSAPKLVRQENQKSPSPTVSNESTYNLTHFTPDSNSNLGPNTSTHSATINVLQSMPLLDVSDERMGDKVSPKLLTPIDTSFSPKNLKRKLSPSEEDNATSTKYFRENSSPSYNFPYSNIPLYNFIPTLSEYNRYLQKYPLHVPFRAPDLSPPILTPYDSYNTQSAHLSNFPPSSLYNYDYVKTLLNLSKPRLPTNYPPALNSIVNPSERITKSASPIITLNVNTQATEIVAEPVTSTAILTIPEVRFTAKKTPSPSTEETNDSEDLNAQTLSKIIGKEDLTVTKLSTNYVSTNSSFLEVAKKDDMKINEHTVISDATKHDSNHVPAPNMEILRQELSKPITPTKSLSPQVKCLPKETNQLNKFIEPISPASKTPPPYVISDSETETDNETELEENKSNVALNLTKDTPVVQNSSTKIVPSTSSFEEKRLAHTLNTLTFVVNEIIDKTGSNMPKEDKDMLHKLLKGVRQNFIFTAPNSENLPKVSVKQEAVIEIISSDSENSNDSNVDIQQTLDLSTQSSSSVQGVNSQTSSMESVTPTKHNSAKSEDVNTDSSLASNNNCGPVNLISPKSQVHKNASSHLKDEDNCLTNNLQEMAKTVQNEEVCGIDLSLRGKNTKDVPLMTEVNNNEEQQTVKTVTDNPCIEVTKKVTPCENIEPLQSHPSTVTGVAAETTTAASGSNIDLNTPKLITAAQKTQNNFLNPRPIIARRASYHPSSATSKAYPNILYKNTTYHNKSGNIELPTPPQQSTYYKNPNLQIDPPNLTISQPQNSTHPSNLSTSLMKTFVCEYLRGGNNEKPISYLHPASSIPKTCTSHAITQNNVNGKGPHPIDANVQAMQSLQNYTNSAYQAWQDEVRRHRLTTVPAQHGTTQFYNKPRNEPTPNVRIRETRPNLNLNKTNYNMSNPYTKNSRVTQGDSNHPYPANVSEHYYAAYGKRVNINEPIQGPKNVSNVPKNQTINKVNGLHYPYGAVKTSTDYRSPCVNYTNFGRGGTQAKPYPNHSPPNIHPTKSLSASNQKQIPVYPTHPFPEINSKSSDSFMNKSGRLRETVFNDNASPDYGYYSQQTKTTTVDSAQYGSYPQNIENRRTSASSQHSSISTLDNPFSEYLQTNSNSSSTTSITSTNNNLENTSQQSFTQILQSKDQAKLAKILPKLQTSDQPLTPEQYVREMSILETDGCPKQLLEFYTYVTKKQIASNQRPIGFCIFLEFQNAGKLTVFEDAFKLYTEKRQTEKIALKDT</sequence>
<feature type="compositionally biased region" description="Polar residues" evidence="1">
    <location>
        <begin position="388"/>
        <end position="398"/>
    </location>
</feature>
<dbReference type="EMBL" id="JAVRBK010000007">
    <property type="protein sequence ID" value="KAK5641235.1"/>
    <property type="molecule type" value="Genomic_DNA"/>
</dbReference>
<name>A0AAN7V2V9_9COLE</name>
<evidence type="ECO:0000256" key="1">
    <source>
        <dbReference type="SAM" id="MobiDB-lite"/>
    </source>
</evidence>
<dbReference type="Proteomes" id="UP001329430">
    <property type="component" value="Chromosome 7"/>
</dbReference>
<feature type="compositionally biased region" description="Polar residues" evidence="1">
    <location>
        <begin position="1"/>
        <end position="10"/>
    </location>
</feature>
<feature type="compositionally biased region" description="Low complexity" evidence="1">
    <location>
        <begin position="1020"/>
        <end position="1037"/>
    </location>
</feature>
<proteinExistence type="predicted"/>
<gene>
    <name evidence="2" type="ORF">RI129_009782</name>
</gene>
<feature type="region of interest" description="Disordered" evidence="1">
    <location>
        <begin position="1"/>
        <end position="43"/>
    </location>
</feature>
<feature type="compositionally biased region" description="Polar residues" evidence="1">
    <location>
        <begin position="17"/>
        <end position="32"/>
    </location>
</feature>
<feature type="region of interest" description="Disordered" evidence="1">
    <location>
        <begin position="109"/>
        <end position="128"/>
    </location>
</feature>
<feature type="region of interest" description="Disordered" evidence="1">
    <location>
        <begin position="195"/>
        <end position="222"/>
    </location>
</feature>
<feature type="compositionally biased region" description="Polar residues" evidence="1">
    <location>
        <begin position="1251"/>
        <end position="1261"/>
    </location>
</feature>
<feature type="compositionally biased region" description="Polar residues" evidence="1">
    <location>
        <begin position="518"/>
        <end position="551"/>
    </location>
</feature>
<feature type="compositionally biased region" description="Low complexity" evidence="1">
    <location>
        <begin position="1613"/>
        <end position="1637"/>
    </location>
</feature>
<keyword evidence="3" id="KW-1185">Reference proteome</keyword>
<feature type="compositionally biased region" description="Acidic residues" evidence="1">
    <location>
        <begin position="888"/>
        <end position="897"/>
    </location>
</feature>
<feature type="region of interest" description="Disordered" evidence="1">
    <location>
        <begin position="506"/>
        <end position="551"/>
    </location>
</feature>
<evidence type="ECO:0000313" key="3">
    <source>
        <dbReference type="Proteomes" id="UP001329430"/>
    </source>
</evidence>
<feature type="region of interest" description="Disordered" evidence="1">
    <location>
        <begin position="575"/>
        <end position="610"/>
    </location>
</feature>
<protein>
    <submittedName>
        <fullName evidence="2">Uncharacterized protein</fullName>
    </submittedName>
</protein>
<feature type="region of interest" description="Disordered" evidence="1">
    <location>
        <begin position="1020"/>
        <end position="1087"/>
    </location>
</feature>
<comment type="caution">
    <text evidence="2">The sequence shown here is derived from an EMBL/GenBank/DDBJ whole genome shotgun (WGS) entry which is preliminary data.</text>
</comment>
<feature type="compositionally biased region" description="Polar residues" evidence="1">
    <location>
        <begin position="1056"/>
        <end position="1084"/>
    </location>
</feature>
<feature type="compositionally biased region" description="Low complexity" evidence="1">
    <location>
        <begin position="112"/>
        <end position="123"/>
    </location>
</feature>
<feature type="region of interest" description="Disordered" evidence="1">
    <location>
        <begin position="1241"/>
        <end position="1262"/>
    </location>
</feature>
<accession>A0AAN7V2V9</accession>
<feature type="region of interest" description="Disordered" evidence="1">
    <location>
        <begin position="872"/>
        <end position="897"/>
    </location>
</feature>
<reference evidence="2 3" key="1">
    <citation type="journal article" date="2024" name="Insects">
        <title>An Improved Chromosome-Level Genome Assembly of the Firefly Pyrocoelia pectoralis.</title>
        <authorList>
            <person name="Fu X."/>
            <person name="Meyer-Rochow V.B."/>
            <person name="Ballantyne L."/>
            <person name="Zhu X."/>
        </authorList>
    </citation>
    <scope>NUCLEOTIDE SEQUENCE [LARGE SCALE GENOMIC DNA]</scope>
    <source>
        <strain evidence="2">XCY_ONT2</strain>
    </source>
</reference>